<dbReference type="VEuPathDB" id="PiroplasmaDB:BEWA_033980"/>
<keyword evidence="2 5" id="KW-0808">Transferase</keyword>
<gene>
    <name evidence="8" type="ORF">BEWA_033980</name>
</gene>
<evidence type="ECO:0000256" key="6">
    <source>
        <dbReference type="SAM" id="MobiDB-lite"/>
    </source>
</evidence>
<dbReference type="STRING" id="1537102.L0AZW3"/>
<feature type="active site" description="Nucleophile" evidence="5">
    <location>
        <position position="342"/>
    </location>
</feature>
<comment type="similarity">
    <text evidence="5">Belongs to the class I-like SAM-binding methyltransferase superfamily. RsmB/NOP family.</text>
</comment>
<dbReference type="InterPro" id="IPR057285">
    <property type="entry name" value="Pre-PUA_NSUN2"/>
</dbReference>
<dbReference type="InterPro" id="IPR001678">
    <property type="entry name" value="MeTrfase_RsmB-F_NOP2_dom"/>
</dbReference>
<dbReference type="GO" id="GO:0001510">
    <property type="term" value="P:RNA methylation"/>
    <property type="evidence" value="ECO:0007669"/>
    <property type="project" value="InterPro"/>
</dbReference>
<feature type="binding site" evidence="5">
    <location>
        <position position="266"/>
    </location>
    <ligand>
        <name>S-adenosyl-L-methionine</name>
        <dbReference type="ChEBI" id="CHEBI:59789"/>
    </ligand>
</feature>
<dbReference type="GO" id="GO:0003723">
    <property type="term" value="F:RNA binding"/>
    <property type="evidence" value="ECO:0007669"/>
    <property type="project" value="UniProtKB-UniRule"/>
</dbReference>
<keyword evidence="1 5" id="KW-0489">Methyltransferase</keyword>
<dbReference type="InterPro" id="IPR023267">
    <property type="entry name" value="RCMT"/>
</dbReference>
<feature type="binding site" evidence="5">
    <location>
        <position position="239"/>
    </location>
    <ligand>
        <name>S-adenosyl-L-methionine</name>
        <dbReference type="ChEBI" id="CHEBI:59789"/>
    </ligand>
</feature>
<dbReference type="PANTHER" id="PTHR22808">
    <property type="entry name" value="NCL1 YEAST -RELATED NOL1/NOP2/FMU SUN DOMAIN-CONTAINING"/>
    <property type="match status" value="1"/>
</dbReference>
<dbReference type="PROSITE" id="PS51686">
    <property type="entry name" value="SAM_MT_RSMB_NOP"/>
    <property type="match status" value="1"/>
</dbReference>
<dbReference type="Pfam" id="PF25376">
    <property type="entry name" value="Pre-PUA_NSUN2"/>
    <property type="match status" value="1"/>
</dbReference>
<accession>L0AZW3</accession>
<dbReference type="InterPro" id="IPR049560">
    <property type="entry name" value="MeTrfase_RsmB-F_NOP2_cat"/>
</dbReference>
<dbReference type="Proteomes" id="UP000031512">
    <property type="component" value="Chromosome 1"/>
</dbReference>
<protein>
    <recommendedName>
        <fullName evidence="7">SAM-dependent MTase RsmB/NOP-type domain-containing protein</fullName>
    </recommendedName>
</protein>
<evidence type="ECO:0000313" key="8">
    <source>
        <dbReference type="EMBL" id="AFZ80541.1"/>
    </source>
</evidence>
<reference evidence="8 9" key="1">
    <citation type="journal article" date="2012" name="BMC Genomics">
        <title>Comparative genomic analysis and phylogenetic position of Theileria equi.</title>
        <authorList>
            <person name="Kappmeyer L.S."/>
            <person name="Thiagarajan M."/>
            <person name="Herndon D.R."/>
            <person name="Ramsay J.D."/>
            <person name="Caler E."/>
            <person name="Djikeng A."/>
            <person name="Gillespie J.J."/>
            <person name="Lau A.O."/>
            <person name="Roalson E.H."/>
            <person name="Silva J.C."/>
            <person name="Silva M.G."/>
            <person name="Suarez C.E."/>
            <person name="Ueti M.W."/>
            <person name="Nene V.M."/>
            <person name="Mealey R.H."/>
            <person name="Knowles D.P."/>
            <person name="Brayton K.A."/>
        </authorList>
    </citation>
    <scope>NUCLEOTIDE SEQUENCE [LARGE SCALE GENOMIC DNA]</scope>
    <source>
        <strain evidence="8 9">WA</strain>
    </source>
</reference>
<dbReference type="SUPFAM" id="SSF53335">
    <property type="entry name" value="S-adenosyl-L-methionine-dependent methyltransferases"/>
    <property type="match status" value="1"/>
</dbReference>
<proteinExistence type="inferred from homology"/>
<dbReference type="GeneID" id="15803875"/>
<dbReference type="Pfam" id="PF01189">
    <property type="entry name" value="Methyltr_RsmB-F"/>
    <property type="match status" value="1"/>
</dbReference>
<feature type="binding site" evidence="5">
    <location>
        <position position="289"/>
    </location>
    <ligand>
        <name>S-adenosyl-L-methionine</name>
        <dbReference type="ChEBI" id="CHEBI:59789"/>
    </ligand>
</feature>
<evidence type="ECO:0000313" key="9">
    <source>
        <dbReference type="Proteomes" id="UP000031512"/>
    </source>
</evidence>
<keyword evidence="4 5" id="KW-0694">RNA-binding</keyword>
<dbReference type="AlphaFoldDB" id="L0AZW3"/>
<keyword evidence="3 5" id="KW-0949">S-adenosyl-L-methionine</keyword>
<name>L0AZW3_THEEQ</name>
<organism evidence="8 9">
    <name type="scientific">Theileria equi strain WA</name>
    <dbReference type="NCBI Taxonomy" id="1537102"/>
    <lineage>
        <taxon>Eukaryota</taxon>
        <taxon>Sar</taxon>
        <taxon>Alveolata</taxon>
        <taxon>Apicomplexa</taxon>
        <taxon>Aconoidasida</taxon>
        <taxon>Piroplasmida</taxon>
        <taxon>Theileriidae</taxon>
        <taxon>Theileria</taxon>
    </lineage>
</organism>
<dbReference type="KEGG" id="beq:BEWA_033980"/>
<evidence type="ECO:0000256" key="2">
    <source>
        <dbReference type="ARBA" id="ARBA00022679"/>
    </source>
</evidence>
<evidence type="ECO:0000256" key="1">
    <source>
        <dbReference type="ARBA" id="ARBA00022603"/>
    </source>
</evidence>
<evidence type="ECO:0000256" key="3">
    <source>
        <dbReference type="ARBA" id="ARBA00022691"/>
    </source>
</evidence>
<dbReference type="Gene3D" id="3.40.50.150">
    <property type="entry name" value="Vaccinia Virus protein VP39"/>
    <property type="match status" value="1"/>
</dbReference>
<keyword evidence="9" id="KW-1185">Reference proteome</keyword>
<dbReference type="GO" id="GO:0008173">
    <property type="term" value="F:RNA methyltransferase activity"/>
    <property type="evidence" value="ECO:0007669"/>
    <property type="project" value="InterPro"/>
</dbReference>
<feature type="domain" description="SAM-dependent MTase RsmB/NOP-type" evidence="7">
    <location>
        <begin position="86"/>
        <end position="449"/>
    </location>
</feature>
<evidence type="ECO:0000256" key="4">
    <source>
        <dbReference type="ARBA" id="ARBA00022884"/>
    </source>
</evidence>
<sequence length="660" mass="75690">MEDLGENSSKTVQIEENNASSTKRTRLGWKSRCREMQGVRWNKKSNANQNKDNERRNYVEGVPSNPEFEEYYRAQKICKDEEWDTFMEYNRKMLPVSFRLNTSVPLWKQTIEKLKEMVSEDSELALRQCIDYSPEYLKPEDCIFYQMKTDKFSLRKNESFSRLHKFIMSEDNRGSLSRQETVSMLPVLFLDPQPNENILDLCAAPGMKYLQIIDIVESKLQFLEKLDSSKNKGIIIGNDICQNRVSTLSHHMKSLNSPSSAITNYDASRFPYLYNSNGEKILFDRILADMPCSCDGTLRKSIEIWKTWKPTNGLHMHKIQLSILKRAIQILKPGGLLIYSTCSLNPLENEAIASYIASDEGKELGVRLEPLKQIKGMKYATGVVDWFVPNPNGGHFEKYEQVDKSLHNRILPSMFKSENWNAETASLVRRILPHHNDTGGFFIFAIRKNTSGYSSSDQLEVPDPVKTDTTDVISVESQKDSKRKHANAGKLLHEFCLWKESDEDYSNVLKFYGIDKDADIVDQMIVKLSTKKSVYLFSKSDVVYRGYKRKNSGDSNNRYELCKYALAGTRIFTQLKSKTIPVNCDLRITQEGTKVLYPYSTRRKLFCNLVFGKLIIKGTISKDVLLEAESNNNLANLDSCKGAGGELESGGYIYMYKAKY</sequence>
<feature type="region of interest" description="Disordered" evidence="6">
    <location>
        <begin position="1"/>
        <end position="60"/>
    </location>
</feature>
<dbReference type="OrthoDB" id="6093671at2759"/>
<evidence type="ECO:0000259" key="7">
    <source>
        <dbReference type="PROSITE" id="PS51686"/>
    </source>
</evidence>
<dbReference type="RefSeq" id="XP_004830207.1">
    <property type="nucleotide sequence ID" value="XM_004830150.1"/>
</dbReference>
<dbReference type="InterPro" id="IPR029063">
    <property type="entry name" value="SAM-dependent_MTases_sf"/>
</dbReference>
<feature type="compositionally biased region" description="Polar residues" evidence="6">
    <location>
        <begin position="1"/>
        <end position="22"/>
    </location>
</feature>
<dbReference type="eggNOG" id="KOG2198">
    <property type="taxonomic scope" value="Eukaryota"/>
</dbReference>
<dbReference type="EMBL" id="CP001669">
    <property type="protein sequence ID" value="AFZ80541.1"/>
    <property type="molecule type" value="Genomic_DNA"/>
</dbReference>
<comment type="caution">
    <text evidence="5">Lacks conserved residue(s) required for the propagation of feature annotation.</text>
</comment>
<evidence type="ECO:0000256" key="5">
    <source>
        <dbReference type="PROSITE-ProRule" id="PRU01023"/>
    </source>
</evidence>
<dbReference type="PRINTS" id="PR02008">
    <property type="entry name" value="RCMTFAMILY"/>
</dbReference>